<dbReference type="Pfam" id="PF03367">
    <property type="entry name" value="Zn_ribbon_ZPR1"/>
    <property type="match status" value="2"/>
</dbReference>
<feature type="domain" description="Zinc finger ZPR1-type" evidence="6">
    <location>
        <begin position="24"/>
        <end position="182"/>
    </location>
</feature>
<dbReference type="PANTHER" id="PTHR10876:SF0">
    <property type="entry name" value="ZINC FINGER PROTEIN ZPR1"/>
    <property type="match status" value="1"/>
</dbReference>
<dbReference type="AlphaFoldDB" id="A0A8I6SDD9"/>
<comment type="similarity">
    <text evidence="1">Belongs to the ZPR1 family.</text>
</comment>
<feature type="compositionally biased region" description="Basic and acidic residues" evidence="5">
    <location>
        <begin position="438"/>
        <end position="447"/>
    </location>
</feature>
<evidence type="ECO:0000313" key="8">
    <source>
        <dbReference type="Proteomes" id="UP000494040"/>
    </source>
</evidence>
<evidence type="ECO:0000256" key="5">
    <source>
        <dbReference type="SAM" id="MobiDB-lite"/>
    </source>
</evidence>
<dbReference type="NCBIfam" id="TIGR00310">
    <property type="entry name" value="ZPR1_znf"/>
    <property type="match status" value="2"/>
</dbReference>
<dbReference type="InterPro" id="IPR056180">
    <property type="entry name" value="ZPR1_jr_dom"/>
</dbReference>
<feature type="region of interest" description="Disordered" evidence="5">
    <location>
        <begin position="426"/>
        <end position="447"/>
    </location>
</feature>
<keyword evidence="8" id="KW-1185">Reference proteome</keyword>
<dbReference type="InterPro" id="IPR042452">
    <property type="entry name" value="ZPR1_Znf1/2"/>
</dbReference>
<dbReference type="KEGG" id="clec:106674259"/>
<evidence type="ECO:0000256" key="2">
    <source>
        <dbReference type="ARBA" id="ARBA00022723"/>
    </source>
</evidence>
<accession>A0A8I6SDD9</accession>
<keyword evidence="4" id="KW-0862">Zinc</keyword>
<evidence type="ECO:0000256" key="1">
    <source>
        <dbReference type="ARBA" id="ARBA00008354"/>
    </source>
</evidence>
<gene>
    <name evidence="7" type="primary">106674259</name>
</gene>
<evidence type="ECO:0000256" key="3">
    <source>
        <dbReference type="ARBA" id="ARBA00022771"/>
    </source>
</evidence>
<reference evidence="7" key="1">
    <citation type="submission" date="2022-01" db="UniProtKB">
        <authorList>
            <consortium name="EnsemblMetazoa"/>
        </authorList>
    </citation>
    <scope>IDENTIFICATION</scope>
</reference>
<organism evidence="7 8">
    <name type="scientific">Cimex lectularius</name>
    <name type="common">Bed bug</name>
    <name type="synonym">Acanthia lectularia</name>
    <dbReference type="NCBI Taxonomy" id="79782"/>
    <lineage>
        <taxon>Eukaryota</taxon>
        <taxon>Metazoa</taxon>
        <taxon>Ecdysozoa</taxon>
        <taxon>Arthropoda</taxon>
        <taxon>Hexapoda</taxon>
        <taxon>Insecta</taxon>
        <taxon>Pterygota</taxon>
        <taxon>Neoptera</taxon>
        <taxon>Paraneoptera</taxon>
        <taxon>Hemiptera</taxon>
        <taxon>Heteroptera</taxon>
        <taxon>Panheteroptera</taxon>
        <taxon>Cimicomorpha</taxon>
        <taxon>Cimicidae</taxon>
        <taxon>Cimex</taxon>
    </lineage>
</organism>
<dbReference type="FunFam" id="2.60.120.1040:FF:000006">
    <property type="entry name" value="Zinc finger protein zpr1"/>
    <property type="match status" value="1"/>
</dbReference>
<dbReference type="InterPro" id="IPR040141">
    <property type="entry name" value="ZPR1"/>
</dbReference>
<name>A0A8I6SDD9_CIMLE</name>
<evidence type="ECO:0000259" key="6">
    <source>
        <dbReference type="SMART" id="SM00709"/>
    </source>
</evidence>
<dbReference type="FunFam" id="2.60.120.1040:FF:000003">
    <property type="entry name" value="Zinc finger protein zpr1"/>
    <property type="match status" value="1"/>
</dbReference>
<dbReference type="Gene3D" id="2.20.25.420">
    <property type="entry name" value="ZPR1, zinc finger domain"/>
    <property type="match status" value="2"/>
</dbReference>
<dbReference type="EnsemblMetazoa" id="XM_014406881.2">
    <property type="protein sequence ID" value="XP_014262367.1"/>
    <property type="gene ID" value="LOC106674259"/>
</dbReference>
<dbReference type="OrthoDB" id="308464at2759"/>
<dbReference type="OMA" id="FREVVIM"/>
<feature type="domain" description="Zinc finger ZPR1-type" evidence="6">
    <location>
        <begin position="246"/>
        <end position="408"/>
    </location>
</feature>
<dbReference type="Proteomes" id="UP000494040">
    <property type="component" value="Unassembled WGS sequence"/>
</dbReference>
<sequence length="447" mass="49911">MSKEKALFRDLNPDDDPETTVIESFCVNCRKNGETRILLTKIPYYKEVIVMSFECENCGYKNNELQSGGQIDEFGVRYTVDVETENDMNRQVVKSDYTCVKIPHINFEIPSQSQKGEITTIEGIINRTIEGLVQDQHLRQIQHPEDAAKIDEFINVLKQLQKVEQPFKLIVEDISGNSFVENRFSPAADPNCKIEKFKRNQEQDNILGIFTSEMIDGSSEKGVLPSSPKESCTLEDLQGEILSFNTNCPECGSPCDTRMKVTQIPYFKEVVIMATTCDVCGHKTNEVKSAGGIEPKGIKIEILVKGEEDFSRDLLKSDTCRMLIPELELEAGAMTLGGKFTTVEGILKDIKDGLEKGGAAFGIFGDSRNSKSDKAISSCISQIEEILLGKKSVTLVLDDPAGNSYVQSLCDEGLDEGLNITHYERSDEQNEELGINDMKTEDYENDQ</sequence>
<proteinExistence type="inferred from homology"/>
<dbReference type="GO" id="GO:0008270">
    <property type="term" value="F:zinc ion binding"/>
    <property type="evidence" value="ECO:0007669"/>
    <property type="project" value="UniProtKB-KW"/>
</dbReference>
<protein>
    <recommendedName>
        <fullName evidence="6">Zinc finger ZPR1-type domain-containing protein</fullName>
    </recommendedName>
</protein>
<dbReference type="FunFam" id="2.20.25.420:FF:000003">
    <property type="entry name" value="zinc finger protein ZPR1"/>
    <property type="match status" value="1"/>
</dbReference>
<dbReference type="SMART" id="SM00709">
    <property type="entry name" value="Zpr1"/>
    <property type="match status" value="2"/>
</dbReference>
<keyword evidence="2" id="KW-0479">Metal-binding</keyword>
<evidence type="ECO:0000256" key="4">
    <source>
        <dbReference type="ARBA" id="ARBA00022833"/>
    </source>
</evidence>
<dbReference type="InterPro" id="IPR042451">
    <property type="entry name" value="ZPR1_A/B_dom"/>
</dbReference>
<dbReference type="FunFam" id="2.20.25.420:FF:000001">
    <property type="entry name" value="Zinc finger protein ZPR1"/>
    <property type="match status" value="1"/>
</dbReference>
<evidence type="ECO:0000313" key="7">
    <source>
        <dbReference type="EnsemblMetazoa" id="XP_014262367.1"/>
    </source>
</evidence>
<dbReference type="Gene3D" id="2.60.120.1040">
    <property type="entry name" value="ZPR1, A/B domain"/>
    <property type="match status" value="2"/>
</dbReference>
<dbReference type="Pfam" id="PF22794">
    <property type="entry name" value="jr-ZPR1"/>
    <property type="match status" value="2"/>
</dbReference>
<dbReference type="InterPro" id="IPR004457">
    <property type="entry name" value="Znf_ZPR1"/>
</dbReference>
<dbReference type="PANTHER" id="PTHR10876">
    <property type="entry name" value="ZINC FINGER PROTEIN ZPR1"/>
    <property type="match status" value="1"/>
</dbReference>
<dbReference type="GO" id="GO:0005634">
    <property type="term" value="C:nucleus"/>
    <property type="evidence" value="ECO:0007669"/>
    <property type="project" value="TreeGrafter"/>
</dbReference>
<keyword evidence="3" id="KW-0863">Zinc-finger</keyword>